<reference evidence="1 2" key="1">
    <citation type="journal article" date="2014" name="Genome Biol. Evol.">
        <title>Comparative genomics and transcriptomics analyses reveal divergent lifestyle features of nematode endoparasitic fungus Hirsutella minnesotensis.</title>
        <authorList>
            <person name="Lai Y."/>
            <person name="Liu K."/>
            <person name="Zhang X."/>
            <person name="Zhang X."/>
            <person name="Li K."/>
            <person name="Wang N."/>
            <person name="Shu C."/>
            <person name="Wu Y."/>
            <person name="Wang C."/>
            <person name="Bushley K.E."/>
            <person name="Xiang M."/>
            <person name="Liu X."/>
        </authorList>
    </citation>
    <scope>NUCLEOTIDE SEQUENCE [LARGE SCALE GENOMIC DNA]</scope>
    <source>
        <strain evidence="1 2">3608</strain>
    </source>
</reference>
<keyword evidence="2" id="KW-1185">Reference proteome</keyword>
<evidence type="ECO:0000313" key="1">
    <source>
        <dbReference type="EMBL" id="KJZ68490.1"/>
    </source>
</evidence>
<accession>A0A0F7ZID7</accession>
<evidence type="ECO:0000313" key="2">
    <source>
        <dbReference type="Proteomes" id="UP000054481"/>
    </source>
</evidence>
<dbReference type="AlphaFoldDB" id="A0A0F7ZID7"/>
<dbReference type="EMBL" id="KQ030881">
    <property type="protein sequence ID" value="KJZ68490.1"/>
    <property type="molecule type" value="Genomic_DNA"/>
</dbReference>
<proteinExistence type="predicted"/>
<protein>
    <submittedName>
        <fullName evidence="1">Uncharacterized protein</fullName>
    </submittedName>
</protein>
<gene>
    <name evidence="1" type="ORF">HIM_12120</name>
</gene>
<organism evidence="1 2">
    <name type="scientific">Hirsutella minnesotensis 3608</name>
    <dbReference type="NCBI Taxonomy" id="1043627"/>
    <lineage>
        <taxon>Eukaryota</taxon>
        <taxon>Fungi</taxon>
        <taxon>Dikarya</taxon>
        <taxon>Ascomycota</taxon>
        <taxon>Pezizomycotina</taxon>
        <taxon>Sordariomycetes</taxon>
        <taxon>Hypocreomycetidae</taxon>
        <taxon>Hypocreales</taxon>
        <taxon>Ophiocordycipitaceae</taxon>
        <taxon>Hirsutella</taxon>
    </lineage>
</organism>
<dbReference type="Proteomes" id="UP000054481">
    <property type="component" value="Unassembled WGS sequence"/>
</dbReference>
<sequence length="243" mass="27499">MTEQYLPLTKIQGDRDFESRGEVLSTASPVSEDTDWEFLSGQCDCEKCVELETRSETPKERGNGEMPNYPLLMDIFCGPADPACYFRSGDVLRIPTRGASVFWAVAGVYFDSIETVKHLCSFGIRVLPGLACKVSAFVDDAESERWLVLFVAGVFDGVQLGARQWVAEEFFHGMLDLSWPLPLEVGFVQFIPWYDYRSWRKQCDFLLDTSLCGWSLGEDLDLVESRTYRDMDRLLAVEGHGQA</sequence>
<name>A0A0F7ZID7_9HYPO</name>